<dbReference type="Pfam" id="PF00160">
    <property type="entry name" value="Pro_isomerase"/>
    <property type="match status" value="1"/>
</dbReference>
<feature type="domain" description="PPIase cyclophilin-type" evidence="7">
    <location>
        <begin position="84"/>
        <end position="233"/>
    </location>
</feature>
<dbReference type="InterPro" id="IPR029000">
    <property type="entry name" value="Cyclophilin-like_dom_sf"/>
</dbReference>
<evidence type="ECO:0000256" key="1">
    <source>
        <dbReference type="ARBA" id="ARBA00000971"/>
    </source>
</evidence>
<dbReference type="PANTHER" id="PTHR45625">
    <property type="entry name" value="PEPTIDYL-PROLYL CIS-TRANS ISOMERASE-RELATED"/>
    <property type="match status" value="1"/>
</dbReference>
<dbReference type="RefSeq" id="WP_377940752.1">
    <property type="nucleotide sequence ID" value="NZ_JBHUCX010000004.1"/>
</dbReference>
<evidence type="ECO:0000256" key="2">
    <source>
        <dbReference type="ARBA" id="ARBA00002388"/>
    </source>
</evidence>
<dbReference type="PRINTS" id="PR00153">
    <property type="entry name" value="CSAPPISMRASE"/>
</dbReference>
<feature type="chain" id="PRO_5045014125" description="Peptidyl-prolyl cis-trans isomerase" evidence="5">
    <location>
        <begin position="28"/>
        <end position="236"/>
    </location>
</feature>
<dbReference type="CDD" id="cd00317">
    <property type="entry name" value="cyclophilin"/>
    <property type="match status" value="1"/>
</dbReference>
<evidence type="ECO:0000256" key="4">
    <source>
        <dbReference type="ARBA" id="ARBA00023235"/>
    </source>
</evidence>
<dbReference type="SUPFAM" id="SSF50891">
    <property type="entry name" value="Cyclophilin-like"/>
    <property type="match status" value="1"/>
</dbReference>
<dbReference type="PROSITE" id="PS51257">
    <property type="entry name" value="PROKAR_LIPOPROTEIN"/>
    <property type="match status" value="1"/>
</dbReference>
<evidence type="ECO:0000313" key="8">
    <source>
        <dbReference type="EMBL" id="MFD1673371.1"/>
    </source>
</evidence>
<dbReference type="PANTHER" id="PTHR45625:SF4">
    <property type="entry name" value="PEPTIDYLPROLYL ISOMERASE DOMAIN AND WD REPEAT-CONTAINING PROTEIN 1"/>
    <property type="match status" value="1"/>
</dbReference>
<gene>
    <name evidence="8" type="ORF">ACFSB2_01360</name>
</gene>
<name>A0ABW4JCL0_9BACL</name>
<protein>
    <recommendedName>
        <fullName evidence="5">Peptidyl-prolyl cis-trans isomerase</fullName>
        <shortName evidence="5">PPIase</shortName>
        <ecNumber evidence="5">5.2.1.8</ecNumber>
    </recommendedName>
</protein>
<evidence type="ECO:0000259" key="7">
    <source>
        <dbReference type="PROSITE" id="PS50072"/>
    </source>
</evidence>
<keyword evidence="5" id="KW-0732">Signal</keyword>
<comment type="caution">
    <text evidence="8">The sequence shown here is derived from an EMBL/GenBank/DDBJ whole genome shotgun (WGS) entry which is preliminary data.</text>
</comment>
<dbReference type="InterPro" id="IPR044666">
    <property type="entry name" value="Cyclophilin_A-like"/>
</dbReference>
<dbReference type="Gene3D" id="2.40.100.10">
    <property type="entry name" value="Cyclophilin-like"/>
    <property type="match status" value="1"/>
</dbReference>
<proteinExistence type="inferred from homology"/>
<evidence type="ECO:0000256" key="3">
    <source>
        <dbReference type="ARBA" id="ARBA00023110"/>
    </source>
</evidence>
<dbReference type="Proteomes" id="UP001597079">
    <property type="component" value="Unassembled WGS sequence"/>
</dbReference>
<dbReference type="PROSITE" id="PS50072">
    <property type="entry name" value="CSA_PPIASE_2"/>
    <property type="match status" value="1"/>
</dbReference>
<evidence type="ECO:0000256" key="5">
    <source>
        <dbReference type="RuleBase" id="RU363019"/>
    </source>
</evidence>
<dbReference type="EMBL" id="JBHUCX010000004">
    <property type="protein sequence ID" value="MFD1673371.1"/>
    <property type="molecule type" value="Genomic_DNA"/>
</dbReference>
<comment type="function">
    <text evidence="2 5">PPIases accelerate the folding of proteins. It catalyzes the cis-trans isomerization of proline imidic peptide bonds in oligopeptides.</text>
</comment>
<comment type="catalytic activity">
    <reaction evidence="1 5">
        <text>[protein]-peptidylproline (omega=180) = [protein]-peptidylproline (omega=0)</text>
        <dbReference type="Rhea" id="RHEA:16237"/>
        <dbReference type="Rhea" id="RHEA-COMP:10747"/>
        <dbReference type="Rhea" id="RHEA-COMP:10748"/>
        <dbReference type="ChEBI" id="CHEBI:83833"/>
        <dbReference type="ChEBI" id="CHEBI:83834"/>
        <dbReference type="EC" id="5.2.1.8"/>
    </reaction>
</comment>
<keyword evidence="4 5" id="KW-0413">Isomerase</keyword>
<accession>A0ABW4JCL0</accession>
<dbReference type="InterPro" id="IPR002130">
    <property type="entry name" value="Cyclophilin-type_PPIase_dom"/>
</dbReference>
<evidence type="ECO:0000313" key="9">
    <source>
        <dbReference type="Proteomes" id="UP001597079"/>
    </source>
</evidence>
<keyword evidence="3 5" id="KW-0697">Rotamase</keyword>
<sequence length="236" mass="25696">MFALQKSLMRKSIIGVGAATLLLTLVAGCGAPQNKTTESATPPKNTANSATSGQKQLKTSDQQWSSPPKMTIDQNKQYDAVVTTNYGDFTIQLLPKESPVTVNNFVFLAEHGFYKNNTFFRIIKNFMIQTGDPSNTGSGGPGYQFKDELPPKQPYKEGTVAMANSGPNTNGSQFFICTVPDQKNLQPNYTIFGNVVKGMNVIKEIANIPVTTNPNSGEDSYPTLTAYIESVKIEVH</sequence>
<feature type="region of interest" description="Disordered" evidence="6">
    <location>
        <begin position="33"/>
        <end position="72"/>
    </location>
</feature>
<comment type="similarity">
    <text evidence="5">Belongs to the cyclophilin-type PPIase family.</text>
</comment>
<dbReference type="EC" id="5.2.1.8" evidence="5"/>
<reference evidence="9" key="1">
    <citation type="journal article" date="2019" name="Int. J. Syst. Evol. Microbiol.">
        <title>The Global Catalogue of Microorganisms (GCM) 10K type strain sequencing project: providing services to taxonomists for standard genome sequencing and annotation.</title>
        <authorList>
            <consortium name="The Broad Institute Genomics Platform"/>
            <consortium name="The Broad Institute Genome Sequencing Center for Infectious Disease"/>
            <person name="Wu L."/>
            <person name="Ma J."/>
        </authorList>
    </citation>
    <scope>NUCLEOTIDE SEQUENCE [LARGE SCALE GENOMIC DNA]</scope>
    <source>
        <strain evidence="9">CGMCC 1.12286</strain>
    </source>
</reference>
<keyword evidence="9" id="KW-1185">Reference proteome</keyword>
<feature type="signal peptide" evidence="5">
    <location>
        <begin position="1"/>
        <end position="27"/>
    </location>
</feature>
<evidence type="ECO:0000256" key="6">
    <source>
        <dbReference type="SAM" id="MobiDB-lite"/>
    </source>
</evidence>
<organism evidence="8 9">
    <name type="scientific">Alicyclobacillus fodiniaquatilis</name>
    <dbReference type="NCBI Taxonomy" id="1661150"/>
    <lineage>
        <taxon>Bacteria</taxon>
        <taxon>Bacillati</taxon>
        <taxon>Bacillota</taxon>
        <taxon>Bacilli</taxon>
        <taxon>Bacillales</taxon>
        <taxon>Alicyclobacillaceae</taxon>
        <taxon>Alicyclobacillus</taxon>
    </lineage>
</organism>
<dbReference type="GO" id="GO:0003755">
    <property type="term" value="F:peptidyl-prolyl cis-trans isomerase activity"/>
    <property type="evidence" value="ECO:0007669"/>
    <property type="project" value="UniProtKB-EC"/>
</dbReference>